<dbReference type="PANTHER" id="PTHR43249">
    <property type="entry name" value="UDP-N-ACETYL-2-AMINO-2-DEOXY-D-GLUCURONATE OXIDASE"/>
    <property type="match status" value="1"/>
</dbReference>
<gene>
    <name evidence="3" type="ORF">ICN82_05130</name>
</gene>
<evidence type="ECO:0000259" key="1">
    <source>
        <dbReference type="Pfam" id="PF01408"/>
    </source>
</evidence>
<dbReference type="InterPro" id="IPR036291">
    <property type="entry name" value="NAD(P)-bd_dom_sf"/>
</dbReference>
<organism evidence="3 4">
    <name type="scientific">Mangrovicoccus algicola</name>
    <dbReference type="NCBI Taxonomy" id="2771008"/>
    <lineage>
        <taxon>Bacteria</taxon>
        <taxon>Pseudomonadati</taxon>
        <taxon>Pseudomonadota</taxon>
        <taxon>Alphaproteobacteria</taxon>
        <taxon>Rhodobacterales</taxon>
        <taxon>Paracoccaceae</taxon>
        <taxon>Mangrovicoccus</taxon>
    </lineage>
</organism>
<feature type="domain" description="Gfo/Idh/MocA-like oxidoreductase N-terminal" evidence="1">
    <location>
        <begin position="11"/>
        <end position="131"/>
    </location>
</feature>
<dbReference type="RefSeq" id="WP_193180389.1">
    <property type="nucleotide sequence ID" value="NZ_JACVXA010000010.1"/>
</dbReference>
<dbReference type="InterPro" id="IPR000683">
    <property type="entry name" value="Gfo/Idh/MocA-like_OxRdtase_N"/>
</dbReference>
<dbReference type="Pfam" id="PF22725">
    <property type="entry name" value="GFO_IDH_MocA_C3"/>
    <property type="match status" value="1"/>
</dbReference>
<feature type="domain" description="GFO/IDH/MocA-like oxidoreductase" evidence="2">
    <location>
        <begin position="143"/>
        <end position="265"/>
    </location>
</feature>
<evidence type="ECO:0000259" key="2">
    <source>
        <dbReference type="Pfam" id="PF22725"/>
    </source>
</evidence>
<protein>
    <submittedName>
        <fullName evidence="3">Gfo/Idh/MocA family oxidoreductase</fullName>
    </submittedName>
</protein>
<evidence type="ECO:0000313" key="4">
    <source>
        <dbReference type="Proteomes" id="UP000609121"/>
    </source>
</evidence>
<dbReference type="EMBL" id="JACVXA010000010">
    <property type="protein sequence ID" value="MBE3637587.1"/>
    <property type="molecule type" value="Genomic_DNA"/>
</dbReference>
<reference evidence="3" key="1">
    <citation type="submission" date="2020-09" db="EMBL/GenBank/DDBJ databases">
        <title>A novel bacterium of genus Mangrovicoccus, isolated from South China Sea.</title>
        <authorList>
            <person name="Huang H."/>
            <person name="Mo K."/>
            <person name="Hu Y."/>
        </authorList>
    </citation>
    <scope>NUCLEOTIDE SEQUENCE</scope>
    <source>
        <strain evidence="3">HB182678</strain>
    </source>
</reference>
<comment type="caution">
    <text evidence="3">The sequence shown here is derived from an EMBL/GenBank/DDBJ whole genome shotgun (WGS) entry which is preliminary data.</text>
</comment>
<evidence type="ECO:0000313" key="3">
    <source>
        <dbReference type="EMBL" id="MBE3637587.1"/>
    </source>
</evidence>
<dbReference type="PANTHER" id="PTHR43249:SF1">
    <property type="entry name" value="D-GLUCOSIDE 3-DEHYDROGENASE"/>
    <property type="match status" value="1"/>
</dbReference>
<dbReference type="Pfam" id="PF01408">
    <property type="entry name" value="GFO_IDH_MocA"/>
    <property type="match status" value="1"/>
</dbReference>
<proteinExistence type="predicted"/>
<sequence>MGQDRQDGAPRAVLIGAGMVAATHLRACRAAAGTVALHGIMARRPEAARALAAEEGIARDELHFYATAEEVAADPQVDFAIIVTPPDARAALIAPLAAAGKHVLLEKPVARDLAEAAEVVAICEAAGVTLGLVFQHRMRAASRRAAALVASGGLGALGLAEIRVPWWRGQDYYDEPGRGTHARDGGGVLITQAIHAMDLALSLTGPVTRVQAMTATTRLHRMEAEDFAAAGLGFASGAVGSLYAATAAFPGGEDSIALHFEKASLTLSAGHLAVRWRDGRIEEAGSGTGSGGTADPMGFGHELHQAVIEDFAAAIRDGRPPAATGQAALEVHRLIEATTVSARDGRIWLAEDAA</sequence>
<keyword evidence="4" id="KW-1185">Reference proteome</keyword>
<accession>A0A8J7CWC2</accession>
<dbReference type="Proteomes" id="UP000609121">
    <property type="component" value="Unassembled WGS sequence"/>
</dbReference>
<dbReference type="Gene3D" id="3.30.360.10">
    <property type="entry name" value="Dihydrodipicolinate Reductase, domain 2"/>
    <property type="match status" value="1"/>
</dbReference>
<dbReference type="GO" id="GO:0000166">
    <property type="term" value="F:nucleotide binding"/>
    <property type="evidence" value="ECO:0007669"/>
    <property type="project" value="InterPro"/>
</dbReference>
<dbReference type="InterPro" id="IPR052515">
    <property type="entry name" value="Gfo/Idh/MocA_Oxidoreductase"/>
</dbReference>
<dbReference type="SUPFAM" id="SSF51735">
    <property type="entry name" value="NAD(P)-binding Rossmann-fold domains"/>
    <property type="match status" value="1"/>
</dbReference>
<dbReference type="InterPro" id="IPR055170">
    <property type="entry name" value="GFO_IDH_MocA-like_dom"/>
</dbReference>
<name>A0A8J7CWC2_9RHOB</name>
<dbReference type="Gene3D" id="3.40.50.720">
    <property type="entry name" value="NAD(P)-binding Rossmann-like Domain"/>
    <property type="match status" value="1"/>
</dbReference>
<dbReference type="AlphaFoldDB" id="A0A8J7CWC2"/>
<dbReference type="SUPFAM" id="SSF55347">
    <property type="entry name" value="Glyceraldehyde-3-phosphate dehydrogenase-like, C-terminal domain"/>
    <property type="match status" value="1"/>
</dbReference>